<dbReference type="EMBL" id="CAJOAX010000949">
    <property type="protein sequence ID" value="CAF3669773.1"/>
    <property type="molecule type" value="Genomic_DNA"/>
</dbReference>
<reference evidence="2" key="1">
    <citation type="submission" date="2021-02" db="EMBL/GenBank/DDBJ databases">
        <authorList>
            <person name="Nowell W R."/>
        </authorList>
    </citation>
    <scope>NUCLEOTIDE SEQUENCE</scope>
</reference>
<comment type="caution">
    <text evidence="2">The sequence shown here is derived from an EMBL/GenBank/DDBJ whole genome shotgun (WGS) entry which is preliminary data.</text>
</comment>
<dbReference type="InterPro" id="IPR036278">
    <property type="entry name" value="Sialidase_sf"/>
</dbReference>
<protein>
    <recommendedName>
        <fullName evidence="1">Sialidase domain-containing protein</fullName>
    </recommendedName>
</protein>
<dbReference type="Proteomes" id="UP000663823">
    <property type="component" value="Unassembled WGS sequence"/>
</dbReference>
<evidence type="ECO:0000313" key="3">
    <source>
        <dbReference type="Proteomes" id="UP000663823"/>
    </source>
</evidence>
<dbReference type="PANTHER" id="PTHR43752">
    <property type="entry name" value="BNR/ASP-BOX REPEAT FAMILY PROTEIN"/>
    <property type="match status" value="1"/>
</dbReference>
<proteinExistence type="predicted"/>
<dbReference type="Pfam" id="PF13088">
    <property type="entry name" value="BNR_2"/>
    <property type="match status" value="1"/>
</dbReference>
<accession>A0A818SA36</accession>
<feature type="domain" description="Sialidase" evidence="1">
    <location>
        <begin position="151"/>
        <end position="423"/>
    </location>
</feature>
<dbReference type="SUPFAM" id="SSF50939">
    <property type="entry name" value="Sialidases"/>
    <property type="match status" value="1"/>
</dbReference>
<dbReference type="AlphaFoldDB" id="A0A818SA36"/>
<dbReference type="PANTHER" id="PTHR43752:SF2">
    <property type="entry name" value="BNR_ASP-BOX REPEAT FAMILY PROTEIN"/>
    <property type="match status" value="1"/>
</dbReference>
<dbReference type="InterPro" id="IPR011040">
    <property type="entry name" value="Sialidase"/>
</dbReference>
<gene>
    <name evidence="2" type="ORF">OTI717_LOCUS10483</name>
</gene>
<evidence type="ECO:0000259" key="1">
    <source>
        <dbReference type="Pfam" id="PF13088"/>
    </source>
</evidence>
<evidence type="ECO:0000313" key="2">
    <source>
        <dbReference type="EMBL" id="CAF3669773.1"/>
    </source>
</evidence>
<dbReference type="CDD" id="cd15482">
    <property type="entry name" value="Sialidase_non-viral"/>
    <property type="match status" value="1"/>
</dbReference>
<dbReference type="Gene3D" id="2.120.10.10">
    <property type="match status" value="1"/>
</dbReference>
<organism evidence="2 3">
    <name type="scientific">Rotaria sordida</name>
    <dbReference type="NCBI Taxonomy" id="392033"/>
    <lineage>
        <taxon>Eukaryota</taxon>
        <taxon>Metazoa</taxon>
        <taxon>Spiralia</taxon>
        <taxon>Gnathifera</taxon>
        <taxon>Rotifera</taxon>
        <taxon>Eurotatoria</taxon>
        <taxon>Bdelloidea</taxon>
        <taxon>Philodinida</taxon>
        <taxon>Philodinidae</taxon>
        <taxon>Rotaria</taxon>
    </lineage>
</organism>
<name>A0A818SA36_9BILA</name>
<sequence>MSPFTKLKSDIVSGSLDNLEFWGEIKDGHLVPHGLLADQNAMDDIPVGIYVLEKDGLLISCNKAAIDAWGRTPSLKTSEKYCGAHILRYPSGEIMPHQHAPPSVVINNGATATIPYDGIIHRSTDGSSYAYLSPPRPGNHASFIEQMTPSGTLAVAWFTGGENSPNCSISVSLLEVGSQQFTPGVIVSERVNYSNQNPVLFWDNETQILHLYHSSQLGNASETHSEIWHVQSKDRGAIWSTPKSFYTIPGAFDRNRIISTWKNDGIIFPCYNTSTNSGYSFILRSNFITSTWTRTDIPTTTNLVQPSIVRLTNSTQLRAFFRDRNAISIYYADSNDDGLTWTTVKPTCLPNNNAGIEAYTLKAGTLIMAFNNHNGTYQPRSPLTVALSYDNGLTWPYQRNIQIHDDDNNTQIGEYSYPSLLQSFWSGSDDNDIHLVYTYDRKTIKYVRFNEKWIKEQ</sequence>